<dbReference type="Gene3D" id="3.40.50.10180">
    <property type="entry name" value="Glycerate kinase, MOFRL-like N-terminal domain"/>
    <property type="match status" value="1"/>
</dbReference>
<reference evidence="3 4" key="1">
    <citation type="journal article" date="2019" name="Int. J. Syst. Evol. Microbiol.">
        <title>The Global Catalogue of Microorganisms (GCM) 10K type strain sequencing project: providing services to taxonomists for standard genome sequencing and annotation.</title>
        <authorList>
            <consortium name="The Broad Institute Genomics Platform"/>
            <consortium name="The Broad Institute Genome Sequencing Center for Infectious Disease"/>
            <person name="Wu L."/>
            <person name="Ma J."/>
        </authorList>
    </citation>
    <scope>NUCLEOTIDE SEQUENCE [LARGE SCALE GENOMIC DNA]</scope>
    <source>
        <strain evidence="3 4">CGMCC 1.10593</strain>
    </source>
</reference>
<dbReference type="InterPro" id="IPR039760">
    <property type="entry name" value="MOFRL_protein"/>
</dbReference>
<evidence type="ECO:0000259" key="1">
    <source>
        <dbReference type="Pfam" id="PF05161"/>
    </source>
</evidence>
<dbReference type="Proteomes" id="UP001597052">
    <property type="component" value="Unassembled WGS sequence"/>
</dbReference>
<feature type="domain" description="MOFRL-associated" evidence="2">
    <location>
        <begin position="17"/>
        <end position="250"/>
    </location>
</feature>
<dbReference type="GO" id="GO:0016301">
    <property type="term" value="F:kinase activity"/>
    <property type="evidence" value="ECO:0007669"/>
    <property type="project" value="UniProtKB-KW"/>
</dbReference>
<keyword evidence="3" id="KW-0808">Transferase</keyword>
<dbReference type="InterPro" id="IPR025286">
    <property type="entry name" value="MOFRL_assoc_dom"/>
</dbReference>
<dbReference type="RefSeq" id="WP_256394769.1">
    <property type="nucleotide sequence ID" value="NZ_JANHDJ010000001.1"/>
</dbReference>
<organism evidence="3 4">
    <name type="scientific">Halohasta litorea</name>
    <dbReference type="NCBI Taxonomy" id="869891"/>
    <lineage>
        <taxon>Archaea</taxon>
        <taxon>Methanobacteriati</taxon>
        <taxon>Methanobacteriota</taxon>
        <taxon>Stenosarchaea group</taxon>
        <taxon>Halobacteria</taxon>
        <taxon>Halobacteriales</taxon>
        <taxon>Haloferacaceae</taxon>
        <taxon>Halohasta</taxon>
    </lineage>
</organism>
<dbReference type="Gene3D" id="3.40.1480.10">
    <property type="entry name" value="MOFRL domain"/>
    <property type="match status" value="1"/>
</dbReference>
<dbReference type="Pfam" id="PF05161">
    <property type="entry name" value="MOFRL"/>
    <property type="match status" value="1"/>
</dbReference>
<feature type="domain" description="MOFRL" evidence="1">
    <location>
        <begin position="334"/>
        <end position="439"/>
    </location>
</feature>
<gene>
    <name evidence="3" type="ORF">ACFSBW_04230</name>
</gene>
<dbReference type="PANTHER" id="PTHR12227">
    <property type="entry name" value="GLYCERATE KINASE"/>
    <property type="match status" value="1"/>
</dbReference>
<dbReference type="PANTHER" id="PTHR12227:SF0">
    <property type="entry name" value="GLYCERATE KINASE"/>
    <property type="match status" value="1"/>
</dbReference>
<dbReference type="EMBL" id="JBHUDM010000001">
    <property type="protein sequence ID" value="MFD1641082.1"/>
    <property type="molecule type" value="Genomic_DNA"/>
</dbReference>
<dbReference type="InterPro" id="IPR038614">
    <property type="entry name" value="GK_N_sf"/>
</dbReference>
<evidence type="ECO:0000259" key="2">
    <source>
        <dbReference type="Pfam" id="PF13660"/>
    </source>
</evidence>
<comment type="caution">
    <text evidence="3">The sequence shown here is derived from an EMBL/GenBank/DDBJ whole genome shotgun (WGS) entry which is preliminary data.</text>
</comment>
<keyword evidence="3" id="KW-0418">Kinase</keyword>
<evidence type="ECO:0000313" key="4">
    <source>
        <dbReference type="Proteomes" id="UP001597052"/>
    </source>
</evidence>
<accession>A0ABD6D6V6</accession>
<protein>
    <submittedName>
        <fullName evidence="3">Glycerate kinase</fullName>
    </submittedName>
</protein>
<proteinExistence type="predicted"/>
<evidence type="ECO:0000313" key="3">
    <source>
        <dbReference type="EMBL" id="MFD1641082.1"/>
    </source>
</evidence>
<sequence length="446" mass="45470">MIEDRDRLAASEAHGTALDCIEAGIEAGHPRTIVRDAVGLDGDTLRIADSTYDLGGYEEIVVLGGGNAAAHVAVALEAILGDRIDRGVVVTDDPVDTERVTVREGDHPVPSERAVDGTRELLAAADAAAEDTLVLALITGGGSALLPAPAGEVSLADLQSTTDSLLESGADIHEINAVRKHLSALKGGRLARRAAPATVVSLIFSDVVGNDLSVIASGPVAPDESTFDEALAVLERYGIDAPDAVIAHLESGVSGEIDETPSADDPVVAAVSNHVVADGMTVLAAAQAAAADRGYETLVLSSRVRGEARDAATTHVAIAEEVQATDTPVSPPAVILSGGETTVTIRGNGSGGPNQEFATSAALELNGSKEDDEGRIVVAAVDTDGIDGATDAAGAVVDETTVEDPETARAALAENDVYPYLESRDGLVLTGPTGTNLNDLRVVVVD</sequence>
<keyword evidence="4" id="KW-1185">Reference proteome</keyword>
<dbReference type="AlphaFoldDB" id="A0ABD6D6V6"/>
<dbReference type="Pfam" id="PF13660">
    <property type="entry name" value="DUF4147"/>
    <property type="match status" value="1"/>
</dbReference>
<dbReference type="InterPro" id="IPR037035">
    <property type="entry name" value="GK-like_C_sf"/>
</dbReference>
<dbReference type="SUPFAM" id="SSF82544">
    <property type="entry name" value="GckA/TtuD-like"/>
    <property type="match status" value="1"/>
</dbReference>
<dbReference type="InterPro" id="IPR007835">
    <property type="entry name" value="MOFRL"/>
</dbReference>
<name>A0ABD6D6V6_9EURY</name>